<sequence>MYGDHTLTSGAFRIATRWHPAAVIARLPPPLPVGTPILATSATLNESALTEVFSGLETLRTSFDIVNQLVSGWDCESAGLSSQGPTGLGHGGARSGRAAEEAASGLDGNNSLRTTGASGATTAGCRSLM</sequence>
<keyword evidence="3" id="KW-1185">Reference proteome</keyword>
<feature type="compositionally biased region" description="Low complexity" evidence="1">
    <location>
        <begin position="114"/>
        <end position="129"/>
    </location>
</feature>
<gene>
    <name evidence="2" type="ORF">GGX14DRAFT_404207</name>
</gene>
<dbReference type="EMBL" id="JARJCW010000093">
    <property type="protein sequence ID" value="KAJ7195064.1"/>
    <property type="molecule type" value="Genomic_DNA"/>
</dbReference>
<proteinExistence type="predicted"/>
<evidence type="ECO:0000313" key="2">
    <source>
        <dbReference type="EMBL" id="KAJ7195064.1"/>
    </source>
</evidence>
<dbReference type="Proteomes" id="UP001219525">
    <property type="component" value="Unassembled WGS sequence"/>
</dbReference>
<organism evidence="2 3">
    <name type="scientific">Mycena pura</name>
    <dbReference type="NCBI Taxonomy" id="153505"/>
    <lineage>
        <taxon>Eukaryota</taxon>
        <taxon>Fungi</taxon>
        <taxon>Dikarya</taxon>
        <taxon>Basidiomycota</taxon>
        <taxon>Agaricomycotina</taxon>
        <taxon>Agaricomycetes</taxon>
        <taxon>Agaricomycetidae</taxon>
        <taxon>Agaricales</taxon>
        <taxon>Marasmiineae</taxon>
        <taxon>Mycenaceae</taxon>
        <taxon>Mycena</taxon>
    </lineage>
</organism>
<accession>A0AAD6Y5H8</accession>
<dbReference type="AlphaFoldDB" id="A0AAD6Y5H8"/>
<reference evidence="2" key="1">
    <citation type="submission" date="2023-03" db="EMBL/GenBank/DDBJ databases">
        <title>Massive genome expansion in bonnet fungi (Mycena s.s.) driven by repeated elements and novel gene families across ecological guilds.</title>
        <authorList>
            <consortium name="Lawrence Berkeley National Laboratory"/>
            <person name="Harder C.B."/>
            <person name="Miyauchi S."/>
            <person name="Viragh M."/>
            <person name="Kuo A."/>
            <person name="Thoen E."/>
            <person name="Andreopoulos B."/>
            <person name="Lu D."/>
            <person name="Skrede I."/>
            <person name="Drula E."/>
            <person name="Henrissat B."/>
            <person name="Morin E."/>
            <person name="Kohler A."/>
            <person name="Barry K."/>
            <person name="LaButti K."/>
            <person name="Morin E."/>
            <person name="Salamov A."/>
            <person name="Lipzen A."/>
            <person name="Mereny Z."/>
            <person name="Hegedus B."/>
            <person name="Baldrian P."/>
            <person name="Stursova M."/>
            <person name="Weitz H."/>
            <person name="Taylor A."/>
            <person name="Grigoriev I.V."/>
            <person name="Nagy L.G."/>
            <person name="Martin F."/>
            <person name="Kauserud H."/>
        </authorList>
    </citation>
    <scope>NUCLEOTIDE SEQUENCE</scope>
    <source>
        <strain evidence="2">9144</strain>
    </source>
</reference>
<feature type="region of interest" description="Disordered" evidence="1">
    <location>
        <begin position="80"/>
        <end position="129"/>
    </location>
</feature>
<evidence type="ECO:0000256" key="1">
    <source>
        <dbReference type="SAM" id="MobiDB-lite"/>
    </source>
</evidence>
<evidence type="ECO:0000313" key="3">
    <source>
        <dbReference type="Proteomes" id="UP001219525"/>
    </source>
</evidence>
<comment type="caution">
    <text evidence="2">The sequence shown here is derived from an EMBL/GenBank/DDBJ whole genome shotgun (WGS) entry which is preliminary data.</text>
</comment>
<name>A0AAD6Y5H8_9AGAR</name>
<protein>
    <submittedName>
        <fullName evidence="2">Uncharacterized protein</fullName>
    </submittedName>
</protein>